<feature type="transmembrane region" description="Helical" evidence="7">
    <location>
        <begin position="133"/>
        <end position="151"/>
    </location>
</feature>
<keyword evidence="2" id="KW-0813">Transport</keyword>
<dbReference type="InterPro" id="IPR036259">
    <property type="entry name" value="MFS_trans_sf"/>
</dbReference>
<evidence type="ECO:0000313" key="9">
    <source>
        <dbReference type="EMBL" id="AFC29222.1"/>
    </source>
</evidence>
<dbReference type="InterPro" id="IPR020846">
    <property type="entry name" value="MFS_dom"/>
</dbReference>
<dbReference type="STRING" id="1116391.PM3016_2334"/>
<keyword evidence="6 7" id="KW-0472">Membrane</keyword>
<accession>H6NJE3</accession>
<gene>
    <name evidence="9" type="ORF">PM3016_2334</name>
</gene>
<evidence type="ECO:0000259" key="8">
    <source>
        <dbReference type="PROSITE" id="PS50850"/>
    </source>
</evidence>
<protein>
    <submittedName>
        <fullName evidence="9">YbcL</fullName>
    </submittedName>
</protein>
<proteinExistence type="predicted"/>
<feature type="domain" description="Major facilitator superfamily (MFS) profile" evidence="8">
    <location>
        <begin position="8"/>
        <end position="389"/>
    </location>
</feature>
<dbReference type="AlphaFoldDB" id="H6NJE3"/>
<dbReference type="EMBL" id="CP003235">
    <property type="protein sequence ID" value="AFC29222.1"/>
    <property type="molecule type" value="Genomic_DNA"/>
</dbReference>
<dbReference type="PANTHER" id="PTHR43124:SF10">
    <property type="entry name" value="PURINE EFFLUX PUMP PBUE"/>
    <property type="match status" value="1"/>
</dbReference>
<feature type="transmembrane region" description="Helical" evidence="7">
    <location>
        <begin position="360"/>
        <end position="381"/>
    </location>
</feature>
<feature type="transmembrane region" description="Helical" evidence="7">
    <location>
        <begin position="98"/>
        <end position="121"/>
    </location>
</feature>
<dbReference type="CDD" id="cd17324">
    <property type="entry name" value="MFS_NepI_like"/>
    <property type="match status" value="1"/>
</dbReference>
<dbReference type="HOGENOM" id="CLU_001265_61_5_9"/>
<dbReference type="PROSITE" id="PS50850">
    <property type="entry name" value="MFS"/>
    <property type="match status" value="1"/>
</dbReference>
<dbReference type="PANTHER" id="PTHR43124">
    <property type="entry name" value="PURINE EFFLUX PUMP PBUE"/>
    <property type="match status" value="1"/>
</dbReference>
<dbReference type="GO" id="GO:0005886">
    <property type="term" value="C:plasma membrane"/>
    <property type="evidence" value="ECO:0007669"/>
    <property type="project" value="UniProtKB-SubCell"/>
</dbReference>
<evidence type="ECO:0000256" key="2">
    <source>
        <dbReference type="ARBA" id="ARBA00022448"/>
    </source>
</evidence>
<evidence type="ECO:0000256" key="5">
    <source>
        <dbReference type="ARBA" id="ARBA00022989"/>
    </source>
</evidence>
<name>H6NJE3_9BACL</name>
<evidence type="ECO:0000256" key="4">
    <source>
        <dbReference type="ARBA" id="ARBA00022692"/>
    </source>
</evidence>
<feature type="transmembrane region" description="Helical" evidence="7">
    <location>
        <begin position="333"/>
        <end position="354"/>
    </location>
</feature>
<dbReference type="KEGG" id="pmq:PM3016_2334"/>
<feature type="transmembrane region" description="Helical" evidence="7">
    <location>
        <begin position="295"/>
        <end position="312"/>
    </location>
</feature>
<dbReference type="SUPFAM" id="SSF103473">
    <property type="entry name" value="MFS general substrate transporter"/>
    <property type="match status" value="1"/>
</dbReference>
<keyword evidence="3" id="KW-1003">Cell membrane</keyword>
<dbReference type="InterPro" id="IPR050189">
    <property type="entry name" value="MFS_Efflux_Transporters"/>
</dbReference>
<dbReference type="InterPro" id="IPR011701">
    <property type="entry name" value="MFS"/>
</dbReference>
<feature type="transmembrane region" description="Helical" evidence="7">
    <location>
        <begin position="205"/>
        <end position="226"/>
    </location>
</feature>
<reference evidence="9 10" key="1">
    <citation type="journal article" date="2012" name="J. Bacteriol.">
        <title>Complete Genome Sequence of Paenibacillus mucilaginosus 3016, a Bacterium Functional as Microbial Fertilizer.</title>
        <authorList>
            <person name="Ma M."/>
            <person name="Wang Z."/>
            <person name="Li L."/>
            <person name="Jiang X."/>
            <person name="Guan D."/>
            <person name="Cao F."/>
            <person name="Chen H."/>
            <person name="Wang X."/>
            <person name="Shen D."/>
            <person name="Du B."/>
            <person name="Li J."/>
        </authorList>
    </citation>
    <scope>NUCLEOTIDE SEQUENCE [LARGE SCALE GENOMIC DNA]</scope>
    <source>
        <strain evidence="9 10">3016</strain>
    </source>
</reference>
<evidence type="ECO:0000256" key="6">
    <source>
        <dbReference type="ARBA" id="ARBA00023136"/>
    </source>
</evidence>
<sequence length="403" mass="42245">MMVSSTWRVYVLALVSFLVGTSEYVISGIMDKISGTMGISITAAGQLVTIFSFVYAVCTPILMALTAKVDRKKLLLGSLGLFVLANLLSFALPQFELFLLARVIMALGAGMVVVTALDIAAKIAPAGKQAGSIATVIMGFTASLIIGVPIGRTAAAALGWQSIFGFIALAGLAAMLVLSRTIPRVQGDAPVPLGRQLQLLRNRKVALGLSITFFWLGGYSIAYTYISPYLLQAAGMEERLLSGALLAFGVASLFGSKWGGYSTDKWGVSSTLLGGMVLHAAALVMLSVTTALSPGPFPVMAILVLWSFAAWSSGPTQQFNLVRIEPNYSGIMLGLNQSMMQLAMAAGAGIGGIAVELVSLSLITWLAVIGVVIAILASLVLNSMFNEKAVQSSSHIRKPSSQS</sequence>
<dbReference type="Gene3D" id="1.20.1250.20">
    <property type="entry name" value="MFS general substrate transporter like domains"/>
    <property type="match status" value="1"/>
</dbReference>
<evidence type="ECO:0000256" key="7">
    <source>
        <dbReference type="SAM" id="Phobius"/>
    </source>
</evidence>
<comment type="subcellular location">
    <subcellularLocation>
        <location evidence="1">Cell membrane</location>
        <topology evidence="1">Multi-pass membrane protein</topology>
    </subcellularLocation>
</comment>
<evidence type="ECO:0000256" key="1">
    <source>
        <dbReference type="ARBA" id="ARBA00004651"/>
    </source>
</evidence>
<keyword evidence="4 7" id="KW-0812">Transmembrane</keyword>
<feature type="transmembrane region" description="Helical" evidence="7">
    <location>
        <begin position="74"/>
        <end position="92"/>
    </location>
</feature>
<evidence type="ECO:0000313" key="10">
    <source>
        <dbReference type="Proteomes" id="UP000007523"/>
    </source>
</evidence>
<feature type="transmembrane region" description="Helical" evidence="7">
    <location>
        <begin position="238"/>
        <end position="256"/>
    </location>
</feature>
<dbReference type="GO" id="GO:0022857">
    <property type="term" value="F:transmembrane transporter activity"/>
    <property type="evidence" value="ECO:0007669"/>
    <property type="project" value="InterPro"/>
</dbReference>
<feature type="transmembrane region" description="Helical" evidence="7">
    <location>
        <begin position="268"/>
        <end position="289"/>
    </location>
</feature>
<organism evidence="9 10">
    <name type="scientific">Paenibacillus mucilaginosus 3016</name>
    <dbReference type="NCBI Taxonomy" id="1116391"/>
    <lineage>
        <taxon>Bacteria</taxon>
        <taxon>Bacillati</taxon>
        <taxon>Bacillota</taxon>
        <taxon>Bacilli</taxon>
        <taxon>Bacillales</taxon>
        <taxon>Paenibacillaceae</taxon>
        <taxon>Paenibacillus</taxon>
    </lineage>
</organism>
<dbReference type="Proteomes" id="UP000007523">
    <property type="component" value="Chromosome"/>
</dbReference>
<keyword evidence="5 7" id="KW-1133">Transmembrane helix</keyword>
<keyword evidence="10" id="KW-1185">Reference proteome</keyword>
<dbReference type="Pfam" id="PF07690">
    <property type="entry name" value="MFS_1"/>
    <property type="match status" value="1"/>
</dbReference>
<evidence type="ECO:0000256" key="3">
    <source>
        <dbReference type="ARBA" id="ARBA00022475"/>
    </source>
</evidence>
<feature type="transmembrane region" description="Helical" evidence="7">
    <location>
        <begin position="157"/>
        <end position="178"/>
    </location>
</feature>
<feature type="transmembrane region" description="Helical" evidence="7">
    <location>
        <begin position="37"/>
        <end position="62"/>
    </location>
</feature>